<reference evidence="2 3" key="1">
    <citation type="journal article" date="2014" name="Genome Announc.">
        <title>Draft Genome Sequence of the Haloacid-Degrading Burkholderia caribensis Strain MBA4.</title>
        <authorList>
            <person name="Pan Y."/>
            <person name="Kong K.F."/>
            <person name="Tsang J.S."/>
        </authorList>
    </citation>
    <scope>NUCLEOTIDE SEQUENCE [LARGE SCALE GENOMIC DNA]</scope>
    <source>
        <strain evidence="2 3">MBA4</strain>
    </source>
</reference>
<protein>
    <submittedName>
        <fullName evidence="2">Uncharacterized protein</fullName>
    </submittedName>
</protein>
<dbReference type="KEGG" id="bcai:K788_00023195"/>
<dbReference type="AlphaFoldDB" id="A0A0P0RAX9"/>
<dbReference type="Proteomes" id="UP000019146">
    <property type="component" value="Chromosome 1"/>
</dbReference>
<keyword evidence="1" id="KW-1133">Transmembrane helix</keyword>
<keyword evidence="1" id="KW-0472">Membrane</keyword>
<feature type="transmembrane region" description="Helical" evidence="1">
    <location>
        <begin position="20"/>
        <end position="41"/>
    </location>
</feature>
<gene>
    <name evidence="2" type="ORF">K788_00023195</name>
</gene>
<dbReference type="EMBL" id="CP012746">
    <property type="protein sequence ID" value="ALL65326.1"/>
    <property type="molecule type" value="Genomic_DNA"/>
</dbReference>
<evidence type="ECO:0000313" key="2">
    <source>
        <dbReference type="EMBL" id="ALL65326.1"/>
    </source>
</evidence>
<accession>A0A0P0RAX9</accession>
<evidence type="ECO:0000313" key="3">
    <source>
        <dbReference type="Proteomes" id="UP000019146"/>
    </source>
</evidence>
<evidence type="ECO:0000256" key="1">
    <source>
        <dbReference type="SAM" id="Phobius"/>
    </source>
</evidence>
<keyword evidence="1" id="KW-0812">Transmembrane</keyword>
<sequence length="57" mass="5957">MTDSFRGHELAMSDIQGVAAYVEVGAGSVASASGTLMFLGLNPLLMMTAVQVRDLLI</sequence>
<organism evidence="2 3">
    <name type="scientific">Paraburkholderia caribensis MBA4</name>
    <dbReference type="NCBI Taxonomy" id="1323664"/>
    <lineage>
        <taxon>Bacteria</taxon>
        <taxon>Pseudomonadati</taxon>
        <taxon>Pseudomonadota</taxon>
        <taxon>Betaproteobacteria</taxon>
        <taxon>Burkholderiales</taxon>
        <taxon>Burkholderiaceae</taxon>
        <taxon>Paraburkholderia</taxon>
    </lineage>
</organism>
<name>A0A0P0RAX9_9BURK</name>
<proteinExistence type="predicted"/>